<proteinExistence type="predicted"/>
<sequence>MPAAHTGVAGNGKHAFAMRWGNALIREDTRPVMRPCRACRTCILFKPLPGKKNIGIDRIREAIDRVWLSRQFADRKPVVVPGAEHITIQAAKTLLKTLEEPPGNAYLFCSRIEATNCPSPGEDTPRYRTALHKDPSMLLTGRVKPFYGRVTAPDARQTKLNRMRSV</sequence>
<evidence type="ECO:0000313" key="1">
    <source>
        <dbReference type="EMBL" id="VFK44195.1"/>
    </source>
</evidence>
<dbReference type="Gene3D" id="3.40.50.300">
    <property type="entry name" value="P-loop containing nucleotide triphosphate hydrolases"/>
    <property type="match status" value="1"/>
</dbReference>
<accession>A0A450YRQ6</accession>
<dbReference type="EMBL" id="CAADFT010000032">
    <property type="protein sequence ID" value="VFK44195.1"/>
    <property type="molecule type" value="Genomic_DNA"/>
</dbReference>
<name>A0A450YRQ6_9GAMM</name>
<dbReference type="InterPro" id="IPR027417">
    <property type="entry name" value="P-loop_NTPase"/>
</dbReference>
<dbReference type="AlphaFoldDB" id="A0A450YRQ6"/>
<protein>
    <submittedName>
        <fullName evidence="1">DNA polymerase III, delta subunit</fullName>
    </submittedName>
</protein>
<gene>
    <name evidence="1" type="ORF">BECKTC1821E_GA0114239_103229</name>
</gene>
<dbReference type="Pfam" id="PF13177">
    <property type="entry name" value="DNA_pol3_delta2"/>
    <property type="match status" value="1"/>
</dbReference>
<organism evidence="1">
    <name type="scientific">Candidatus Kentrum sp. TC</name>
    <dbReference type="NCBI Taxonomy" id="2126339"/>
    <lineage>
        <taxon>Bacteria</taxon>
        <taxon>Pseudomonadati</taxon>
        <taxon>Pseudomonadota</taxon>
        <taxon>Gammaproteobacteria</taxon>
        <taxon>Candidatus Kentrum</taxon>
    </lineage>
</organism>
<reference evidence="1" key="1">
    <citation type="submission" date="2019-02" db="EMBL/GenBank/DDBJ databases">
        <authorList>
            <person name="Gruber-Vodicka R. H."/>
            <person name="Seah K. B. B."/>
        </authorList>
    </citation>
    <scope>NUCLEOTIDE SEQUENCE</scope>
    <source>
        <strain evidence="1">BECK_BZ125</strain>
    </source>
</reference>
<dbReference type="SUPFAM" id="SSF52540">
    <property type="entry name" value="P-loop containing nucleoside triphosphate hydrolases"/>
    <property type="match status" value="1"/>
</dbReference>